<dbReference type="AlphaFoldDB" id="A0A7V3ZIV8"/>
<evidence type="ECO:0000256" key="2">
    <source>
        <dbReference type="ARBA" id="ARBA00022676"/>
    </source>
</evidence>
<evidence type="ECO:0000259" key="4">
    <source>
        <dbReference type="Pfam" id="PF00535"/>
    </source>
</evidence>
<dbReference type="PANTHER" id="PTHR43179">
    <property type="entry name" value="RHAMNOSYLTRANSFERASE WBBL"/>
    <property type="match status" value="1"/>
</dbReference>
<gene>
    <name evidence="5" type="ORF">ENU78_04725</name>
</gene>
<comment type="similarity">
    <text evidence="1">Belongs to the glycosyltransferase 2 family.</text>
</comment>
<keyword evidence="2" id="KW-0328">Glycosyltransferase</keyword>
<dbReference type="EMBL" id="DTDV01000013">
    <property type="protein sequence ID" value="HGK23738.1"/>
    <property type="molecule type" value="Genomic_DNA"/>
</dbReference>
<dbReference type="CDD" id="cd04186">
    <property type="entry name" value="GT_2_like_c"/>
    <property type="match status" value="1"/>
</dbReference>
<dbReference type="Pfam" id="PF00535">
    <property type="entry name" value="Glycos_transf_2"/>
    <property type="match status" value="2"/>
</dbReference>
<feature type="domain" description="Glycosyltransferase 2-like" evidence="4">
    <location>
        <begin position="8"/>
        <end position="61"/>
    </location>
</feature>
<dbReference type="SUPFAM" id="SSF53448">
    <property type="entry name" value="Nucleotide-diphospho-sugar transferases"/>
    <property type="match status" value="1"/>
</dbReference>
<evidence type="ECO:0000313" key="5">
    <source>
        <dbReference type="EMBL" id="HGK23738.1"/>
    </source>
</evidence>
<comment type="caution">
    <text evidence="5">The sequence shown here is derived from an EMBL/GenBank/DDBJ whole genome shotgun (WGS) entry which is preliminary data.</text>
</comment>
<accession>A0A7V3ZIV8</accession>
<dbReference type="RefSeq" id="WP_149123222.1">
    <property type="nucleotide sequence ID" value="NZ_VTFL01000007.1"/>
</dbReference>
<organism evidence="5">
    <name type="scientific">Dictyoglomus thermophilum</name>
    <dbReference type="NCBI Taxonomy" id="14"/>
    <lineage>
        <taxon>Bacteria</taxon>
        <taxon>Pseudomonadati</taxon>
        <taxon>Dictyoglomota</taxon>
        <taxon>Dictyoglomia</taxon>
        <taxon>Dictyoglomales</taxon>
        <taxon>Dictyoglomaceae</taxon>
        <taxon>Dictyoglomus</taxon>
    </lineage>
</organism>
<dbReference type="Gene3D" id="3.90.550.10">
    <property type="entry name" value="Spore Coat Polysaccharide Biosynthesis Protein SpsA, Chain A"/>
    <property type="match status" value="1"/>
</dbReference>
<dbReference type="InterPro" id="IPR029044">
    <property type="entry name" value="Nucleotide-diphossugar_trans"/>
</dbReference>
<dbReference type="InterPro" id="IPR001173">
    <property type="entry name" value="Glyco_trans_2-like"/>
</dbReference>
<proteinExistence type="inferred from homology"/>
<dbReference type="GO" id="GO:0016757">
    <property type="term" value="F:glycosyltransferase activity"/>
    <property type="evidence" value="ECO:0007669"/>
    <property type="project" value="UniProtKB-KW"/>
</dbReference>
<reference evidence="5" key="1">
    <citation type="journal article" date="2020" name="mSystems">
        <title>Genome- and Community-Level Interaction Insights into Carbon Utilization and Element Cycling Functions of Hydrothermarchaeota in Hydrothermal Sediment.</title>
        <authorList>
            <person name="Zhou Z."/>
            <person name="Liu Y."/>
            <person name="Xu W."/>
            <person name="Pan J."/>
            <person name="Luo Z.H."/>
            <person name="Li M."/>
        </authorList>
    </citation>
    <scope>NUCLEOTIDE SEQUENCE [LARGE SCALE GENOMIC DNA]</scope>
    <source>
        <strain evidence="5">SpSt-70</strain>
    </source>
</reference>
<keyword evidence="3 5" id="KW-0808">Transferase</keyword>
<protein>
    <submittedName>
        <fullName evidence="5">Glycosyltransferase family 2 protein</fullName>
    </submittedName>
</protein>
<dbReference type="PANTHER" id="PTHR43179:SF12">
    <property type="entry name" value="GALACTOFURANOSYLTRANSFERASE GLFT2"/>
    <property type="match status" value="1"/>
</dbReference>
<feature type="domain" description="Glycosyltransferase 2-like" evidence="4">
    <location>
        <begin position="99"/>
        <end position="228"/>
    </location>
</feature>
<evidence type="ECO:0000256" key="1">
    <source>
        <dbReference type="ARBA" id="ARBA00006739"/>
    </source>
</evidence>
<name>A0A7V3ZIV8_DICTH</name>
<evidence type="ECO:0000256" key="3">
    <source>
        <dbReference type="ARBA" id="ARBA00022679"/>
    </source>
</evidence>
<sequence>MVKEKVAIVILNYNGWQDTIECLESVYQIDYPNYDVILVDNASSEDSIVKIKEYCDGKIKVESKFFEYNPNNKPIMVAEYEKNELEDCSIDPDFRNLPSNRKLILIKNDRNYGFAGGNNIGVRFAMKYLKPEFILFLNNDTVVDEKFLMSLVGKIKDNSIIGSAQSLLLRKDCETIDSLGQELKMRGLQISDKAMGEKISNYKDIKDAEIFGPCCAAAIYRSEVLNKIGFFDEDFFYIYEDVDLSFRNRLAGFKSYLIVDSMVFHKRGISGGKDKTISMKSYFSLRNYLSILIRYYPSNLIIRNLPKILYIISRLFVSSLYFKKLNETIMFFYKSLRYRYSIEDKLKLRMIIKEWVR</sequence>